<evidence type="ECO:0000259" key="9">
    <source>
        <dbReference type="Pfam" id="PF23764"/>
    </source>
</evidence>
<evidence type="ECO:0000256" key="5">
    <source>
        <dbReference type="ARBA" id="ARBA00022801"/>
    </source>
</evidence>
<dbReference type="Gene3D" id="2.160.20.10">
    <property type="entry name" value="Single-stranded right-handed beta-helix, Pectin lyase-like"/>
    <property type="match status" value="2"/>
</dbReference>
<evidence type="ECO:0008006" key="12">
    <source>
        <dbReference type="Google" id="ProtNLM"/>
    </source>
</evidence>
<dbReference type="SUPFAM" id="SSF51126">
    <property type="entry name" value="Pectin lyase-like"/>
    <property type="match status" value="1"/>
</dbReference>
<keyword evidence="3 7" id="KW-0732">Signal</keyword>
<dbReference type="RefSeq" id="WP_322606892.1">
    <property type="nucleotide sequence ID" value="NZ_JARVCO010000002.1"/>
</dbReference>
<evidence type="ECO:0000256" key="4">
    <source>
        <dbReference type="ARBA" id="ARBA00022737"/>
    </source>
</evidence>
<gene>
    <name evidence="10" type="ORF">P9H32_00480</name>
</gene>
<keyword evidence="4" id="KW-0677">Repeat</keyword>
<evidence type="ECO:0000256" key="6">
    <source>
        <dbReference type="ARBA" id="ARBA00023295"/>
    </source>
</evidence>
<feature type="chain" id="PRO_5046905511" description="Right handed beta helix region" evidence="7">
    <location>
        <begin position="24"/>
        <end position="610"/>
    </location>
</feature>
<dbReference type="InterPro" id="IPR056441">
    <property type="entry name" value="Beta-barrel_GLAA-B_II"/>
</dbReference>
<feature type="domain" description="GLAA-B beta-barrel" evidence="9">
    <location>
        <begin position="351"/>
        <end position="410"/>
    </location>
</feature>
<evidence type="ECO:0000313" key="10">
    <source>
        <dbReference type="EMBL" id="MDZ8117087.1"/>
    </source>
</evidence>
<dbReference type="SMART" id="SM00710">
    <property type="entry name" value="PbH1"/>
    <property type="match status" value="7"/>
</dbReference>
<dbReference type="Pfam" id="PF23764">
    <property type="entry name" value="Beta-barrel_GLAA-B_II"/>
    <property type="match status" value="1"/>
</dbReference>
<proteinExistence type="predicted"/>
<dbReference type="Pfam" id="PF23763">
    <property type="entry name" value="Beta-barrel_GLAA-B_I"/>
    <property type="match status" value="1"/>
</dbReference>
<protein>
    <recommendedName>
        <fullName evidence="12">Right handed beta helix region</fullName>
    </recommendedName>
</protein>
<sequence length="610" mass="68118">MKMMKQRRFMVAALTLFSAQVWAGGSSPKVVNVADHGIVPGRDVSADVNRLLEAVKGKKGVTLYFPKGVYEFKPENAVEKYRAVTNHDNSLKRLAFPLFGFSDFTLDGGGSTFLFHGRICPITLDGSSGVTLKNFTIDWDTPFHHELKVVERNEAANTFVAEISPMKYGFEVRDGELWLGHRSWQDQLGQNIPYDPKTGAPYWDTRRYMLNRKRARAKKVGENRVELKNATREAPPIGAVLCTYGNGPTNRLAQAIHIDRSKDTYIENVTVLAGGGMALIAERAENVHLNGFVVTSADGRTLATRADATHFLGCKGLVKLENCRLEHMADDGINVHGAYIKVNEYQGNKTFLCEISHRQQKGLVFCEPGDRVAITSRETVLPLYETTVEQVEILDESYLSITVADVPEKIPSGPLSMENITWYPDVIMRNNIIRDNRARSALITTKGRVLIENNYFSSQMHGILIEGDNKAWYESGGVRDVTINNNVFENIGYGTGEHYPLYAAPLYLPEQHHGDDQYHWNIRFTNNKIKSYNGLLAHASTVKGLVLSGNIIELSKDYPNGCELPAVDLDYCRDAVIENNTFKGFEDTMKVEQKGRCRGVVVQKNSGLSG</sequence>
<evidence type="ECO:0000259" key="8">
    <source>
        <dbReference type="Pfam" id="PF23763"/>
    </source>
</evidence>
<comment type="caution">
    <text evidence="10">The sequence shown here is derived from an EMBL/GenBank/DDBJ whole genome shotgun (WGS) entry which is preliminary data.</text>
</comment>
<comment type="catalytic activity">
    <reaction evidence="2">
        <text>Hydrolysis of terminal, non-reducing branched (1-&gt;3)-alpha-D-galactosidic residues, producing free D-galactose.</text>
        <dbReference type="EC" id="3.2.1.n1"/>
    </reaction>
</comment>
<organism evidence="10 11">
    <name type="scientific">Pontiella agarivorans</name>
    <dbReference type="NCBI Taxonomy" id="3038953"/>
    <lineage>
        <taxon>Bacteria</taxon>
        <taxon>Pseudomonadati</taxon>
        <taxon>Kiritimatiellota</taxon>
        <taxon>Kiritimatiellia</taxon>
        <taxon>Kiritimatiellales</taxon>
        <taxon>Pontiellaceae</taxon>
        <taxon>Pontiella</taxon>
    </lineage>
</organism>
<dbReference type="InterPro" id="IPR006626">
    <property type="entry name" value="PbH1"/>
</dbReference>
<dbReference type="InterPro" id="IPR012334">
    <property type="entry name" value="Pectin_lyas_fold"/>
</dbReference>
<evidence type="ECO:0000256" key="1">
    <source>
        <dbReference type="ARBA" id="ARBA00001255"/>
    </source>
</evidence>
<accession>A0ABU5MSB2</accession>
<keyword evidence="5" id="KW-0378">Hydrolase</keyword>
<evidence type="ECO:0000256" key="3">
    <source>
        <dbReference type="ARBA" id="ARBA00022729"/>
    </source>
</evidence>
<dbReference type="InterPro" id="IPR011050">
    <property type="entry name" value="Pectin_lyase_fold/virulence"/>
</dbReference>
<dbReference type="InterPro" id="IPR057275">
    <property type="entry name" value="Beta-barrel_GLAA-B_I"/>
</dbReference>
<reference evidence="10 11" key="1">
    <citation type="journal article" date="2024" name="Appl. Environ. Microbiol.">
        <title>Pontiella agarivorans sp. nov., a novel marine anaerobic bacterium capable of degrading macroalgal polysaccharides and fixing nitrogen.</title>
        <authorList>
            <person name="Liu N."/>
            <person name="Kivenson V."/>
            <person name="Peng X."/>
            <person name="Cui Z."/>
            <person name="Lankiewicz T.S."/>
            <person name="Gosselin K.M."/>
            <person name="English C.J."/>
            <person name="Blair E.M."/>
            <person name="O'Malley M.A."/>
            <person name="Valentine D.L."/>
        </authorList>
    </citation>
    <scope>NUCLEOTIDE SEQUENCE [LARGE SCALE GENOMIC DNA]</scope>
    <source>
        <strain evidence="10 11">NLcol2</strain>
    </source>
</reference>
<evidence type="ECO:0000256" key="7">
    <source>
        <dbReference type="SAM" id="SignalP"/>
    </source>
</evidence>
<evidence type="ECO:0000256" key="2">
    <source>
        <dbReference type="ARBA" id="ARBA00001271"/>
    </source>
</evidence>
<name>A0ABU5MSB2_9BACT</name>
<feature type="signal peptide" evidence="7">
    <location>
        <begin position="1"/>
        <end position="23"/>
    </location>
</feature>
<dbReference type="Proteomes" id="UP001290861">
    <property type="component" value="Unassembled WGS sequence"/>
</dbReference>
<dbReference type="EMBL" id="JARVCO010000002">
    <property type="protein sequence ID" value="MDZ8117087.1"/>
    <property type="molecule type" value="Genomic_DNA"/>
</dbReference>
<keyword evidence="11" id="KW-1185">Reference proteome</keyword>
<comment type="catalytic activity">
    <reaction evidence="1">
        <text>Hydrolysis of terminal, non-reducing alpha-D-galactose residues in alpha-D-galactosides, including galactose oligosaccharides, galactomannans and galactolipids.</text>
        <dbReference type="EC" id="3.2.1.22"/>
    </reaction>
</comment>
<evidence type="ECO:0000313" key="11">
    <source>
        <dbReference type="Proteomes" id="UP001290861"/>
    </source>
</evidence>
<feature type="domain" description="GLAA-B beta-barrel" evidence="8">
    <location>
        <begin position="146"/>
        <end position="241"/>
    </location>
</feature>
<keyword evidence="6" id="KW-0326">Glycosidase</keyword>